<proteinExistence type="predicted"/>
<feature type="transmembrane region" description="Helical" evidence="2">
    <location>
        <begin position="104"/>
        <end position="131"/>
    </location>
</feature>
<sequence length="262" mass="29708">MHTVLLPVDDDDDDSSNNIFDGTMNPDDQRTSCPGFLDSSGVWNNGFECPPLAGQIRICCESDSQRYCCTLENFHKTSSSSNLVNSYSTIETSLFLSDSKSPSILTLPMLLICILISIIVFLLIFLSLCFWSRSRNQQKREKHQETHSTKTTLLVDHFPFSPPHHQFFLQDHNSRLNNKSPLSLQQTRDTLTTTTIAPSSSSSTSGRAPSDIYFHDWKDFLIAADQPMNMYPTMSSHSIELNPNDQSYHFYHGKRHSNDAFV</sequence>
<gene>
    <name evidence="4" type="ORF">EDS130_LOCUS36545</name>
</gene>
<reference evidence="4" key="1">
    <citation type="submission" date="2021-02" db="EMBL/GenBank/DDBJ databases">
        <authorList>
            <person name="Nowell W R."/>
        </authorList>
    </citation>
    <scope>NUCLEOTIDE SEQUENCE</scope>
</reference>
<protein>
    <recommendedName>
        <fullName evidence="3">Shisa N-terminal domain-containing protein</fullName>
    </recommendedName>
</protein>
<evidence type="ECO:0000313" key="5">
    <source>
        <dbReference type="Proteomes" id="UP000663852"/>
    </source>
</evidence>
<name>A0A815LLY3_ADIRI</name>
<feature type="region of interest" description="Disordered" evidence="1">
    <location>
        <begin position="1"/>
        <end position="27"/>
    </location>
</feature>
<keyword evidence="2" id="KW-0472">Membrane</keyword>
<dbReference type="Pfam" id="PF13908">
    <property type="entry name" value="Shisa_N"/>
    <property type="match status" value="1"/>
</dbReference>
<organism evidence="4 5">
    <name type="scientific">Adineta ricciae</name>
    <name type="common">Rotifer</name>
    <dbReference type="NCBI Taxonomy" id="249248"/>
    <lineage>
        <taxon>Eukaryota</taxon>
        <taxon>Metazoa</taxon>
        <taxon>Spiralia</taxon>
        <taxon>Gnathifera</taxon>
        <taxon>Rotifera</taxon>
        <taxon>Eurotatoria</taxon>
        <taxon>Bdelloidea</taxon>
        <taxon>Adinetida</taxon>
        <taxon>Adinetidae</taxon>
        <taxon>Adineta</taxon>
    </lineage>
</organism>
<evidence type="ECO:0000259" key="3">
    <source>
        <dbReference type="Pfam" id="PF13908"/>
    </source>
</evidence>
<evidence type="ECO:0000256" key="1">
    <source>
        <dbReference type="SAM" id="MobiDB-lite"/>
    </source>
</evidence>
<dbReference type="InterPro" id="IPR053891">
    <property type="entry name" value="Shisa_N"/>
</dbReference>
<keyword evidence="2" id="KW-1133">Transmembrane helix</keyword>
<comment type="caution">
    <text evidence="4">The sequence shown here is derived from an EMBL/GenBank/DDBJ whole genome shotgun (WGS) entry which is preliminary data.</text>
</comment>
<accession>A0A815LLY3</accession>
<dbReference type="Proteomes" id="UP000663852">
    <property type="component" value="Unassembled WGS sequence"/>
</dbReference>
<feature type="domain" description="Shisa N-terminal" evidence="3">
    <location>
        <begin position="32"/>
        <end position="73"/>
    </location>
</feature>
<keyword evidence="2" id="KW-0812">Transmembrane</keyword>
<evidence type="ECO:0000313" key="4">
    <source>
        <dbReference type="EMBL" id="CAF1408561.1"/>
    </source>
</evidence>
<evidence type="ECO:0000256" key="2">
    <source>
        <dbReference type="SAM" id="Phobius"/>
    </source>
</evidence>
<dbReference type="OrthoDB" id="10025410at2759"/>
<dbReference type="AlphaFoldDB" id="A0A815LLY3"/>
<dbReference type="EMBL" id="CAJNOJ010000342">
    <property type="protein sequence ID" value="CAF1408561.1"/>
    <property type="molecule type" value="Genomic_DNA"/>
</dbReference>